<accession>A0A2P2QV24</accession>
<evidence type="ECO:0000313" key="1">
    <source>
        <dbReference type="EMBL" id="MBX70817.1"/>
    </source>
</evidence>
<dbReference type="AlphaFoldDB" id="A0A2P2QV24"/>
<protein>
    <submittedName>
        <fullName evidence="1">Uncharacterized protein</fullName>
    </submittedName>
</protein>
<sequence length="23" mass="2729">MPMVGFFYFYFTLSLSLCTAENF</sequence>
<organism evidence="1">
    <name type="scientific">Rhizophora mucronata</name>
    <name type="common">Asiatic mangrove</name>
    <dbReference type="NCBI Taxonomy" id="61149"/>
    <lineage>
        <taxon>Eukaryota</taxon>
        <taxon>Viridiplantae</taxon>
        <taxon>Streptophyta</taxon>
        <taxon>Embryophyta</taxon>
        <taxon>Tracheophyta</taxon>
        <taxon>Spermatophyta</taxon>
        <taxon>Magnoliopsida</taxon>
        <taxon>eudicotyledons</taxon>
        <taxon>Gunneridae</taxon>
        <taxon>Pentapetalae</taxon>
        <taxon>rosids</taxon>
        <taxon>fabids</taxon>
        <taxon>Malpighiales</taxon>
        <taxon>Rhizophoraceae</taxon>
        <taxon>Rhizophora</taxon>
    </lineage>
</organism>
<reference evidence="1" key="1">
    <citation type="submission" date="2018-02" db="EMBL/GenBank/DDBJ databases">
        <title>Rhizophora mucronata_Transcriptome.</title>
        <authorList>
            <person name="Meera S.P."/>
            <person name="Sreeshan A."/>
            <person name="Augustine A."/>
        </authorList>
    </citation>
    <scope>NUCLEOTIDE SEQUENCE</scope>
    <source>
        <tissue evidence="1">Leaf</tissue>
    </source>
</reference>
<proteinExistence type="predicted"/>
<dbReference type="EMBL" id="GGEC01090333">
    <property type="protein sequence ID" value="MBX70817.1"/>
    <property type="molecule type" value="Transcribed_RNA"/>
</dbReference>
<name>A0A2P2QV24_RHIMU</name>